<name>A0ABT7CKE9_9BACT</name>
<comment type="caution">
    <text evidence="1">The sequence shown here is derived from an EMBL/GenBank/DDBJ whole genome shotgun (WGS) entry which is preliminary data.</text>
</comment>
<evidence type="ECO:0000313" key="1">
    <source>
        <dbReference type="EMBL" id="MDJ1494170.1"/>
    </source>
</evidence>
<evidence type="ECO:0000313" key="2">
    <source>
        <dbReference type="Proteomes" id="UP001228581"/>
    </source>
</evidence>
<dbReference type="EMBL" id="JASJOT010000008">
    <property type="protein sequence ID" value="MDJ1494170.1"/>
    <property type="molecule type" value="Genomic_DNA"/>
</dbReference>
<organism evidence="1 2">
    <name type="scientific">Xanthocytophaga flava</name>
    <dbReference type="NCBI Taxonomy" id="3048013"/>
    <lineage>
        <taxon>Bacteria</taxon>
        <taxon>Pseudomonadati</taxon>
        <taxon>Bacteroidota</taxon>
        <taxon>Cytophagia</taxon>
        <taxon>Cytophagales</taxon>
        <taxon>Rhodocytophagaceae</taxon>
        <taxon>Xanthocytophaga</taxon>
    </lineage>
</organism>
<dbReference type="InterPro" id="IPR009752">
    <property type="entry name" value="Phage_Mu_GpJ"/>
</dbReference>
<dbReference type="Proteomes" id="UP001228581">
    <property type="component" value="Unassembled WGS sequence"/>
</dbReference>
<dbReference type="RefSeq" id="WP_313997097.1">
    <property type="nucleotide sequence ID" value="NZ_JASJOT010000008.1"/>
</dbReference>
<protein>
    <submittedName>
        <fullName evidence="1">DUF1320 family protein</fullName>
    </submittedName>
</protein>
<accession>A0ABT7CKE9</accession>
<keyword evidence="2" id="KW-1185">Reference proteome</keyword>
<proteinExistence type="predicted"/>
<sequence length="140" mass="15986">MMFLTLEDFKSQAKLDLVDRIIQNDHGILFQSELATITEMQSYLGIKYDVANVFNRIGTDRNALIVMYAVDILLYHIHSRLTPNQVPQIRMDRYDAAINWLKDAGSGKLVIDLPLKPVVESTTAKGNIIYSGEVKRNNRF</sequence>
<gene>
    <name evidence="1" type="ORF">QNI19_14600</name>
</gene>
<dbReference type="Pfam" id="PF07030">
    <property type="entry name" value="Phage_Mu_Gp36"/>
    <property type="match status" value="1"/>
</dbReference>
<reference evidence="1 2" key="1">
    <citation type="submission" date="2023-05" db="EMBL/GenBank/DDBJ databases">
        <authorList>
            <person name="Zhang X."/>
        </authorList>
    </citation>
    <scope>NUCLEOTIDE SEQUENCE [LARGE SCALE GENOMIC DNA]</scope>
    <source>
        <strain evidence="1 2">DM2B3-1</strain>
    </source>
</reference>